<gene>
    <name evidence="2" type="ORF">Gogos_005852</name>
</gene>
<dbReference type="GO" id="GO:0004523">
    <property type="term" value="F:RNA-DNA hybrid ribonuclease activity"/>
    <property type="evidence" value="ECO:0007669"/>
    <property type="project" value="InterPro"/>
</dbReference>
<sequence length="117" mass="13063">MVEETALLHGIQFALEMGFMEIIIESDSKIVIKNIISLEEDYTEIRSITWDVKALARNFSSCRFEFIAREGNTVAHALGKEGHSDLSQVNLNPLPNDLLSSCESREGLCRFGSLATE</sequence>
<dbReference type="OrthoDB" id="1001083at2759"/>
<dbReference type="PANTHER" id="PTHR47074:SF61">
    <property type="entry name" value="RNASE H TYPE-1 DOMAIN-CONTAINING PROTEIN"/>
    <property type="match status" value="1"/>
</dbReference>
<organism evidence="2 3">
    <name type="scientific">Gossypium gossypioides</name>
    <name type="common">Mexican cotton</name>
    <name type="synonym">Selera gossypioides</name>
    <dbReference type="NCBI Taxonomy" id="34282"/>
    <lineage>
        <taxon>Eukaryota</taxon>
        <taxon>Viridiplantae</taxon>
        <taxon>Streptophyta</taxon>
        <taxon>Embryophyta</taxon>
        <taxon>Tracheophyta</taxon>
        <taxon>Spermatophyta</taxon>
        <taxon>Magnoliopsida</taxon>
        <taxon>eudicotyledons</taxon>
        <taxon>Gunneridae</taxon>
        <taxon>Pentapetalae</taxon>
        <taxon>rosids</taxon>
        <taxon>malvids</taxon>
        <taxon>Malvales</taxon>
        <taxon>Malvaceae</taxon>
        <taxon>Malvoideae</taxon>
        <taxon>Gossypium</taxon>
    </lineage>
</organism>
<dbReference type="InterPro" id="IPR052929">
    <property type="entry name" value="RNase_H-like_EbsB-rel"/>
</dbReference>
<keyword evidence="3" id="KW-1185">Reference proteome</keyword>
<dbReference type="Proteomes" id="UP000593579">
    <property type="component" value="Unassembled WGS sequence"/>
</dbReference>
<protein>
    <recommendedName>
        <fullName evidence="1">RNase H type-1 domain-containing protein</fullName>
    </recommendedName>
</protein>
<dbReference type="SUPFAM" id="SSF53098">
    <property type="entry name" value="Ribonuclease H-like"/>
    <property type="match status" value="1"/>
</dbReference>
<reference evidence="2 3" key="1">
    <citation type="journal article" date="2019" name="Genome Biol. Evol.">
        <title>Insights into the evolution of the New World diploid cottons (Gossypium, subgenus Houzingenia) based on genome sequencing.</title>
        <authorList>
            <person name="Grover C.E."/>
            <person name="Arick M.A. 2nd"/>
            <person name="Thrash A."/>
            <person name="Conover J.L."/>
            <person name="Sanders W.S."/>
            <person name="Peterson D.G."/>
            <person name="Frelichowski J.E."/>
            <person name="Scheffler J.A."/>
            <person name="Scheffler B.E."/>
            <person name="Wendel J.F."/>
        </authorList>
    </citation>
    <scope>NUCLEOTIDE SEQUENCE [LARGE SCALE GENOMIC DNA]</scope>
    <source>
        <strain evidence="2">5</strain>
        <tissue evidence="2">Leaf</tissue>
    </source>
</reference>
<dbReference type="InterPro" id="IPR002156">
    <property type="entry name" value="RNaseH_domain"/>
</dbReference>
<dbReference type="GO" id="GO:0003676">
    <property type="term" value="F:nucleic acid binding"/>
    <property type="evidence" value="ECO:0007669"/>
    <property type="project" value="InterPro"/>
</dbReference>
<dbReference type="InterPro" id="IPR044730">
    <property type="entry name" value="RNase_H-like_dom_plant"/>
</dbReference>
<dbReference type="PANTHER" id="PTHR47074">
    <property type="entry name" value="BNAC02G40300D PROTEIN"/>
    <property type="match status" value="1"/>
</dbReference>
<comment type="caution">
    <text evidence="2">The sequence shown here is derived from an EMBL/GenBank/DDBJ whole genome shotgun (WGS) entry which is preliminary data.</text>
</comment>
<dbReference type="InterPro" id="IPR012337">
    <property type="entry name" value="RNaseH-like_sf"/>
</dbReference>
<dbReference type="CDD" id="cd06222">
    <property type="entry name" value="RNase_H_like"/>
    <property type="match status" value="1"/>
</dbReference>
<name>A0A7J9C451_GOSGO</name>
<dbReference type="Gene3D" id="3.30.420.10">
    <property type="entry name" value="Ribonuclease H-like superfamily/Ribonuclease H"/>
    <property type="match status" value="1"/>
</dbReference>
<evidence type="ECO:0000313" key="3">
    <source>
        <dbReference type="Proteomes" id="UP000593579"/>
    </source>
</evidence>
<evidence type="ECO:0000313" key="2">
    <source>
        <dbReference type="EMBL" id="MBA0743134.1"/>
    </source>
</evidence>
<feature type="non-terminal residue" evidence="2">
    <location>
        <position position="1"/>
    </location>
</feature>
<dbReference type="AlphaFoldDB" id="A0A7J9C451"/>
<feature type="domain" description="RNase H type-1" evidence="1">
    <location>
        <begin position="2"/>
        <end position="81"/>
    </location>
</feature>
<evidence type="ECO:0000259" key="1">
    <source>
        <dbReference type="Pfam" id="PF13456"/>
    </source>
</evidence>
<accession>A0A7J9C451</accession>
<dbReference type="EMBL" id="JABEZY010000008">
    <property type="protein sequence ID" value="MBA0743134.1"/>
    <property type="molecule type" value="Genomic_DNA"/>
</dbReference>
<dbReference type="Pfam" id="PF13456">
    <property type="entry name" value="RVT_3"/>
    <property type="match status" value="1"/>
</dbReference>
<proteinExistence type="predicted"/>
<dbReference type="InterPro" id="IPR036397">
    <property type="entry name" value="RNaseH_sf"/>
</dbReference>